<protein>
    <recommendedName>
        <fullName evidence="4">MARVEL domain-containing protein</fullName>
    </recommendedName>
</protein>
<feature type="transmembrane region" description="Helical" evidence="1">
    <location>
        <begin position="191"/>
        <end position="210"/>
    </location>
</feature>
<accession>A0A8H7NC95</accession>
<reference evidence="2" key="1">
    <citation type="submission" date="2020-10" db="EMBL/GenBank/DDBJ databases">
        <title>High-Quality Genome Resource of Clonostachys rosea strain S41 by Oxford Nanopore Long-Read Sequencing.</title>
        <authorList>
            <person name="Wang H."/>
        </authorList>
    </citation>
    <scope>NUCLEOTIDE SEQUENCE</scope>
    <source>
        <strain evidence="2">S41</strain>
    </source>
</reference>
<sequence>MGKFSSALKAGQTMVELTNNVKGVAGAASEFRQADKGEMGRQAGRAAFNEGADVGKTMGKTWLKTFEVIPRLVCRGLQFVFALIACGFYGNRVDADRKAADGFSAEWIFAILIAGLSAVTALVFLGVATLGALPYIGSRLKVLKTYRAFAWDGILFICWLVVFGIFAGIFLKRDSDEPYKGASTTAMKTAVWVDLVNVIFWLVTLVYGAIKTFLGEKVDSLSEKAGNKLFTKKTAAPKDNYAESV</sequence>
<feature type="transmembrane region" description="Helical" evidence="1">
    <location>
        <begin position="148"/>
        <end position="171"/>
    </location>
</feature>
<keyword evidence="1" id="KW-0812">Transmembrane</keyword>
<dbReference type="EMBL" id="JADCTT010000004">
    <property type="protein sequence ID" value="KAF9752985.1"/>
    <property type="molecule type" value="Genomic_DNA"/>
</dbReference>
<feature type="transmembrane region" description="Helical" evidence="1">
    <location>
        <begin position="72"/>
        <end position="90"/>
    </location>
</feature>
<organism evidence="2 3">
    <name type="scientific">Bionectria ochroleuca</name>
    <name type="common">Gliocladium roseum</name>
    <dbReference type="NCBI Taxonomy" id="29856"/>
    <lineage>
        <taxon>Eukaryota</taxon>
        <taxon>Fungi</taxon>
        <taxon>Dikarya</taxon>
        <taxon>Ascomycota</taxon>
        <taxon>Pezizomycotina</taxon>
        <taxon>Sordariomycetes</taxon>
        <taxon>Hypocreomycetidae</taxon>
        <taxon>Hypocreales</taxon>
        <taxon>Bionectriaceae</taxon>
        <taxon>Clonostachys</taxon>
    </lineage>
</organism>
<keyword evidence="1" id="KW-0472">Membrane</keyword>
<keyword evidence="1" id="KW-1133">Transmembrane helix</keyword>
<comment type="caution">
    <text evidence="2">The sequence shown here is derived from an EMBL/GenBank/DDBJ whole genome shotgun (WGS) entry which is preliminary data.</text>
</comment>
<evidence type="ECO:0000313" key="3">
    <source>
        <dbReference type="Proteomes" id="UP000616885"/>
    </source>
</evidence>
<dbReference type="AlphaFoldDB" id="A0A8H7NC95"/>
<evidence type="ECO:0000256" key="1">
    <source>
        <dbReference type="SAM" id="Phobius"/>
    </source>
</evidence>
<evidence type="ECO:0008006" key="4">
    <source>
        <dbReference type="Google" id="ProtNLM"/>
    </source>
</evidence>
<proteinExistence type="predicted"/>
<dbReference type="PANTHER" id="PTHR42083:SF1">
    <property type="entry name" value="MARVEL DOMAIN-CONTAINING PROTEIN"/>
    <property type="match status" value="1"/>
</dbReference>
<dbReference type="PANTHER" id="PTHR42083">
    <property type="entry name" value="MARVEL DOMAIN-CONTAINING PROTEIN"/>
    <property type="match status" value="1"/>
</dbReference>
<dbReference type="Proteomes" id="UP000616885">
    <property type="component" value="Unassembled WGS sequence"/>
</dbReference>
<gene>
    <name evidence="2" type="ORF">IM811_011743</name>
</gene>
<evidence type="ECO:0000313" key="2">
    <source>
        <dbReference type="EMBL" id="KAF9752985.1"/>
    </source>
</evidence>
<feature type="transmembrane region" description="Helical" evidence="1">
    <location>
        <begin position="110"/>
        <end position="136"/>
    </location>
</feature>
<name>A0A8H7NC95_BIOOC</name>